<proteinExistence type="predicted"/>
<evidence type="ECO:0000259" key="3">
    <source>
        <dbReference type="Pfam" id="PF25115"/>
    </source>
</evidence>
<dbReference type="Pfam" id="PF25116">
    <property type="entry name" value="CBM87_Agd3"/>
    <property type="match status" value="1"/>
</dbReference>
<feature type="domain" description="Agd3 CBM87" evidence="4">
    <location>
        <begin position="95"/>
        <end position="219"/>
    </location>
</feature>
<comment type="caution">
    <text evidence="5">The sequence shown here is derived from an EMBL/GenBank/DDBJ whole genome shotgun (WGS) entry which is preliminary data.</text>
</comment>
<feature type="domain" description="Agd3 deacetylase" evidence="3">
    <location>
        <begin position="405"/>
        <end position="655"/>
    </location>
</feature>
<protein>
    <submittedName>
        <fullName evidence="5">Uncharacterized protein</fullName>
    </submittedName>
</protein>
<feature type="chain" id="PRO_5047045198" evidence="2">
    <location>
        <begin position="21"/>
        <end position="713"/>
    </location>
</feature>
<organism evidence="5 6">
    <name type="scientific">Deinococcus aerophilus</name>
    <dbReference type="NCBI Taxonomy" id="522488"/>
    <lineage>
        <taxon>Bacteria</taxon>
        <taxon>Thermotogati</taxon>
        <taxon>Deinococcota</taxon>
        <taxon>Deinococci</taxon>
        <taxon>Deinococcales</taxon>
        <taxon>Deinococcaceae</taxon>
        <taxon>Deinococcus</taxon>
    </lineage>
</organism>
<keyword evidence="6" id="KW-1185">Reference proteome</keyword>
<dbReference type="Proteomes" id="UP000661918">
    <property type="component" value="Unassembled WGS sequence"/>
</dbReference>
<dbReference type="RefSeq" id="WP_188904089.1">
    <property type="nucleotide sequence ID" value="NZ_BMOM01000015.1"/>
</dbReference>
<feature type="signal peptide" evidence="2">
    <location>
        <begin position="1"/>
        <end position="20"/>
    </location>
</feature>
<dbReference type="Pfam" id="PF25115">
    <property type="entry name" value="Agd3_CE"/>
    <property type="match status" value="1"/>
</dbReference>
<dbReference type="InterPro" id="IPR056827">
    <property type="entry name" value="CBM87_Agd3"/>
</dbReference>
<reference evidence="6" key="1">
    <citation type="journal article" date="2019" name="Int. J. Syst. Evol. Microbiol.">
        <title>The Global Catalogue of Microorganisms (GCM) 10K type strain sequencing project: providing services to taxonomists for standard genome sequencing and annotation.</title>
        <authorList>
            <consortium name="The Broad Institute Genomics Platform"/>
            <consortium name="The Broad Institute Genome Sequencing Center for Infectious Disease"/>
            <person name="Wu L."/>
            <person name="Ma J."/>
        </authorList>
    </citation>
    <scope>NUCLEOTIDE SEQUENCE [LARGE SCALE GENOMIC DNA]</scope>
    <source>
        <strain evidence="6">JCM 15443</strain>
    </source>
</reference>
<name>A0ABQ2GU58_9DEIO</name>
<evidence type="ECO:0000313" key="6">
    <source>
        <dbReference type="Proteomes" id="UP000661918"/>
    </source>
</evidence>
<sequence length="713" mass="76919">MKRSTLLSALTLALVLASCAQTPAPSSSADSTEADTGGHAGHSHGNAFGHVTAVAPGPDLSKMPTNARLGEATVLRGTRLSAQALPANAQTSKVALKVLVLSSGAGDYGLDTAVSMLKESGVPYDVLDASKTTLTMSTLIDSSGIGRYQGIILTSNALYLPDYTSALDTAEWSDLFAYEKAYSVRQLALYGYPGVSPEDYGLRAVNSAATSTTSMQLVPGAQNVFSDLTGTPLPVQYAWTYPSTVEAVAGVVTTPLMVDPNGLVLAATSTVDGRERLLVTTAQNPSLMHTQLMSYGLLQWLTKGVHLGEHRRFFQADIDDYFLSSDHLDPDTMTLRNTPFRLSAADMLSLRDQQTQVQQQFPVASGFRYAMAFNGGGANINAPLACTDPGSSSPDGLTSVTKCIKDSFDWVNHTRDHLRMDVMNLSTAYAQIIQNVNIGNKLGLTLSRKSLVTGEHSGLGNMDPTDDGTHNDDDVNLPKQDLGLERSNPNVLTAAVNSRVSYLASDHSVASHWDASCPTCGVQHPMNSKIFLVPRWPNNVHYHVTNPQEAMASYNSIYAPGGTRPYWDHALNYSEFLDKESDLGLTHILDGGAFPHYMHETNLREYAPGMSLATDWVKATLSKYSLFSTLPVNTYRWDDLGNYLQRRTLEEKAKAKSTLSAVWERKTNLVTLTSTAGSVPVTLTGSILGTPYGAYQIQNRNVSGTARVFVAPK</sequence>
<accession>A0ABQ2GU58</accession>
<evidence type="ECO:0000256" key="1">
    <source>
        <dbReference type="SAM" id="MobiDB-lite"/>
    </source>
</evidence>
<dbReference type="InterPro" id="IPR056826">
    <property type="entry name" value="Agd3_CE"/>
</dbReference>
<feature type="region of interest" description="Disordered" evidence="1">
    <location>
        <begin position="24"/>
        <end position="55"/>
    </location>
</feature>
<evidence type="ECO:0000256" key="2">
    <source>
        <dbReference type="SAM" id="SignalP"/>
    </source>
</evidence>
<evidence type="ECO:0000259" key="4">
    <source>
        <dbReference type="Pfam" id="PF25116"/>
    </source>
</evidence>
<evidence type="ECO:0000313" key="5">
    <source>
        <dbReference type="EMBL" id="GGM11761.1"/>
    </source>
</evidence>
<gene>
    <name evidence="5" type="ORF">GCM10010841_20390</name>
</gene>
<keyword evidence="2" id="KW-0732">Signal</keyword>
<dbReference type="PROSITE" id="PS51257">
    <property type="entry name" value="PROKAR_LIPOPROTEIN"/>
    <property type="match status" value="1"/>
</dbReference>
<dbReference type="EMBL" id="BMOM01000015">
    <property type="protein sequence ID" value="GGM11761.1"/>
    <property type="molecule type" value="Genomic_DNA"/>
</dbReference>